<keyword evidence="1" id="KW-0472">Membrane</keyword>
<protein>
    <recommendedName>
        <fullName evidence="1">Putative membrane protein insertion efficiency factor</fullName>
    </recommendedName>
</protein>
<reference evidence="3" key="1">
    <citation type="submission" date="2013-03" db="EMBL/GenBank/DDBJ databases">
        <title>Genome sequence of Chthonomonas calidirosea, the first sequenced genome from the Armatimonadetes phylum (formally candidate division OP10).</title>
        <authorList>
            <person name="Lee K.C.Y."/>
            <person name="Morgan X.C."/>
            <person name="Dunfield P.F."/>
            <person name="Tamas I."/>
            <person name="Houghton K.M."/>
            <person name="Vyssotski M."/>
            <person name="Ryan J.L.J."/>
            <person name="Lagutin K."/>
            <person name="McDonald I.R."/>
            <person name="Stott M.B."/>
        </authorList>
    </citation>
    <scope>NUCLEOTIDE SEQUENCE [LARGE SCALE GENOMIC DNA]</scope>
    <source>
        <strain evidence="3">DSM 23976 / ICMP 18418 / T49</strain>
    </source>
</reference>
<dbReference type="EMBL" id="HF951689">
    <property type="protein sequence ID" value="CCW34701.1"/>
    <property type="molecule type" value="Genomic_DNA"/>
</dbReference>
<dbReference type="KEGG" id="ccz:CCALI_00878"/>
<dbReference type="InterPro" id="IPR002696">
    <property type="entry name" value="Membr_insert_effic_factor_YidD"/>
</dbReference>
<comment type="similarity">
    <text evidence="1">Belongs to the UPF0161 family.</text>
</comment>
<evidence type="ECO:0000256" key="1">
    <source>
        <dbReference type="HAMAP-Rule" id="MF_00386"/>
    </source>
</evidence>
<name>S0ETD2_CHTCT</name>
<dbReference type="PANTHER" id="PTHR33383:SF1">
    <property type="entry name" value="MEMBRANE PROTEIN INSERTION EFFICIENCY FACTOR-RELATED"/>
    <property type="match status" value="1"/>
</dbReference>
<dbReference type="Pfam" id="PF01809">
    <property type="entry name" value="YidD"/>
    <property type="match status" value="1"/>
</dbReference>
<dbReference type="HAMAP" id="MF_00386">
    <property type="entry name" value="UPF0161_YidD"/>
    <property type="match status" value="1"/>
</dbReference>
<dbReference type="STRING" id="454171.CP488_00277"/>
<organism evidence="2 3">
    <name type="scientific">Chthonomonas calidirosea (strain DSM 23976 / ICMP 18418 / T49)</name>
    <dbReference type="NCBI Taxonomy" id="1303518"/>
    <lineage>
        <taxon>Bacteria</taxon>
        <taxon>Bacillati</taxon>
        <taxon>Armatimonadota</taxon>
        <taxon>Chthonomonadia</taxon>
        <taxon>Chthonomonadales</taxon>
        <taxon>Chthonomonadaceae</taxon>
        <taxon>Chthonomonas</taxon>
    </lineage>
</organism>
<gene>
    <name evidence="2" type="ORF">CCALI_00878</name>
</gene>
<dbReference type="FunCoup" id="S0ETD2">
    <property type="interactions" value="274"/>
</dbReference>
<comment type="subcellular location">
    <subcellularLocation>
        <location evidence="1">Cell membrane</location>
        <topology evidence="1">Peripheral membrane protein</topology>
        <orientation evidence="1">Cytoplasmic side</orientation>
    </subcellularLocation>
</comment>
<proteinExistence type="inferred from homology"/>
<dbReference type="GO" id="GO:0005886">
    <property type="term" value="C:plasma membrane"/>
    <property type="evidence" value="ECO:0007669"/>
    <property type="project" value="UniProtKB-SubCell"/>
</dbReference>
<dbReference type="eggNOG" id="COG0759">
    <property type="taxonomic scope" value="Bacteria"/>
</dbReference>
<dbReference type="PANTHER" id="PTHR33383">
    <property type="entry name" value="MEMBRANE PROTEIN INSERTION EFFICIENCY FACTOR-RELATED"/>
    <property type="match status" value="1"/>
</dbReference>
<keyword evidence="3" id="KW-1185">Reference proteome</keyword>
<evidence type="ECO:0000313" key="3">
    <source>
        <dbReference type="Proteomes" id="UP000014227"/>
    </source>
</evidence>
<keyword evidence="1" id="KW-1003">Cell membrane</keyword>
<dbReference type="InParanoid" id="S0ETD2"/>
<dbReference type="AlphaFoldDB" id="S0ETD2"/>
<dbReference type="SMART" id="SM01234">
    <property type="entry name" value="Haemolytic"/>
    <property type="match status" value="1"/>
</dbReference>
<dbReference type="NCBIfam" id="TIGR00278">
    <property type="entry name" value="membrane protein insertion efficiency factor YidD"/>
    <property type="match status" value="1"/>
</dbReference>
<accession>S0ETD2</accession>
<dbReference type="PATRIC" id="fig|1303518.3.peg.887"/>
<comment type="function">
    <text evidence="1">Could be involved in insertion of integral membrane proteins into the membrane.</text>
</comment>
<dbReference type="Proteomes" id="UP000014227">
    <property type="component" value="Chromosome I"/>
</dbReference>
<dbReference type="HOGENOM" id="CLU_144811_5_2_0"/>
<sequence>MEEREQGARLTQQGFTARMSWLIRKGLIGLVRMYQATRPYRPRVCRYYPSCSEYMIQAIEKYGVYTGVALGLRRIVRCNPLSIGGYDPVP</sequence>
<evidence type="ECO:0000313" key="2">
    <source>
        <dbReference type="EMBL" id="CCW34701.1"/>
    </source>
</evidence>